<gene>
    <name evidence="2" type="ORF">Zmor_004121</name>
</gene>
<keyword evidence="3" id="KW-1185">Reference proteome</keyword>
<proteinExistence type="predicted"/>
<feature type="compositionally biased region" description="Low complexity" evidence="1">
    <location>
        <begin position="164"/>
        <end position="182"/>
    </location>
</feature>
<feature type="compositionally biased region" description="Low complexity" evidence="1">
    <location>
        <begin position="14"/>
        <end position="24"/>
    </location>
</feature>
<feature type="compositionally biased region" description="Gly residues" evidence="1">
    <location>
        <begin position="95"/>
        <end position="104"/>
    </location>
</feature>
<evidence type="ECO:0000313" key="3">
    <source>
        <dbReference type="Proteomes" id="UP001168821"/>
    </source>
</evidence>
<comment type="caution">
    <text evidence="2">The sequence shown here is derived from an EMBL/GenBank/DDBJ whole genome shotgun (WGS) entry which is preliminary data.</text>
</comment>
<feature type="compositionally biased region" description="Low complexity" evidence="1">
    <location>
        <begin position="62"/>
        <end position="92"/>
    </location>
</feature>
<name>A0AA38HJH4_9CUCU</name>
<feature type="region of interest" description="Disordered" evidence="1">
    <location>
        <begin position="164"/>
        <end position="200"/>
    </location>
</feature>
<feature type="region of interest" description="Disordered" evidence="1">
    <location>
        <begin position="1"/>
        <end position="24"/>
    </location>
</feature>
<protein>
    <submittedName>
        <fullName evidence="2">Uncharacterized protein</fullName>
    </submittedName>
</protein>
<dbReference type="AlphaFoldDB" id="A0AA38HJH4"/>
<organism evidence="2 3">
    <name type="scientific">Zophobas morio</name>
    <dbReference type="NCBI Taxonomy" id="2755281"/>
    <lineage>
        <taxon>Eukaryota</taxon>
        <taxon>Metazoa</taxon>
        <taxon>Ecdysozoa</taxon>
        <taxon>Arthropoda</taxon>
        <taxon>Hexapoda</taxon>
        <taxon>Insecta</taxon>
        <taxon>Pterygota</taxon>
        <taxon>Neoptera</taxon>
        <taxon>Endopterygota</taxon>
        <taxon>Coleoptera</taxon>
        <taxon>Polyphaga</taxon>
        <taxon>Cucujiformia</taxon>
        <taxon>Tenebrionidae</taxon>
        <taxon>Zophobas</taxon>
    </lineage>
</organism>
<evidence type="ECO:0000313" key="2">
    <source>
        <dbReference type="EMBL" id="KAJ3626938.1"/>
    </source>
</evidence>
<evidence type="ECO:0000256" key="1">
    <source>
        <dbReference type="SAM" id="MobiDB-lite"/>
    </source>
</evidence>
<reference evidence="2" key="1">
    <citation type="journal article" date="2023" name="G3 (Bethesda)">
        <title>Whole genome assemblies of Zophobas morio and Tenebrio molitor.</title>
        <authorList>
            <person name="Kaur S."/>
            <person name="Stinson S.A."/>
            <person name="diCenzo G.C."/>
        </authorList>
    </citation>
    <scope>NUCLEOTIDE SEQUENCE</scope>
    <source>
        <strain evidence="2">QUZm001</strain>
    </source>
</reference>
<feature type="region of interest" description="Disordered" evidence="1">
    <location>
        <begin position="62"/>
        <end position="129"/>
    </location>
</feature>
<dbReference type="Proteomes" id="UP001168821">
    <property type="component" value="Unassembled WGS sequence"/>
</dbReference>
<dbReference type="EMBL" id="JALNTZ010001237">
    <property type="protein sequence ID" value="KAJ3626938.1"/>
    <property type="molecule type" value="Genomic_DNA"/>
</dbReference>
<feature type="compositionally biased region" description="Polar residues" evidence="1">
    <location>
        <begin position="107"/>
        <end position="125"/>
    </location>
</feature>
<accession>A0AA38HJH4</accession>
<sequence length="200" mass="21825">MVGAQPAYPLSPWPQQAYQQSPQAFPQYAQQQQYAYAAYTQYPQQVQSPQSWNGQYVQPSAAAAMQTQQPPTPSQQAYYAQAPSQSPMPQSQGVNGYGAGGDLGTPGQHSQESLQSQDPNQSLSASAEEATLDGSLSAVGELTLEQQWQNWYAWQAYYAQQGITSAQPQQQQQYTTSAGYYQPQAQQQTDSLPPPPPPSV</sequence>